<sequence length="296" mass="31915">MDETPWQIVGHPSTNCQAVGTTGGGRGGGEGPLSSLVLQDLDDAMTAVDGARCVQDLGEILHLTATKAGFESFSFLNGATVASTSESIIMTVSKDWQDTYFSEGFLDVDPCLMRALTSNSSFMWSDIELPPVVNGKVPGARRTMEAARDHGYVDGLVLPLHLVDTKGSPYNSFCSLFWKEDERLLPEVSRRYGHYLHMLAMLWEQKLQDLSPQLSTGMLGSISVLGNARSTKALSGRERDVLAWAAHGKTAGETALILGLSMETVNHHLGKAQKKLMAANKTHAVAIAINRGVISV</sequence>
<evidence type="ECO:0000256" key="4">
    <source>
        <dbReference type="SAM" id="MobiDB-lite"/>
    </source>
</evidence>
<dbReference type="InterPro" id="IPR000792">
    <property type="entry name" value="Tscrpt_reg_LuxR_C"/>
</dbReference>
<name>C5B5L7_METEA</name>
<feature type="domain" description="HTH luxR-type" evidence="5">
    <location>
        <begin position="227"/>
        <end position="292"/>
    </location>
</feature>
<evidence type="ECO:0000313" key="7">
    <source>
        <dbReference type="Proteomes" id="UP000009081"/>
    </source>
</evidence>
<dbReference type="Pfam" id="PF03472">
    <property type="entry name" value="Autoind_bind"/>
    <property type="match status" value="1"/>
</dbReference>
<dbReference type="CDD" id="cd06170">
    <property type="entry name" value="LuxR_C_like"/>
    <property type="match status" value="1"/>
</dbReference>
<dbReference type="InterPro" id="IPR036693">
    <property type="entry name" value="TF_LuxR_autoind-bd_dom_sf"/>
</dbReference>
<dbReference type="Gene3D" id="1.10.10.10">
    <property type="entry name" value="Winged helix-like DNA-binding domain superfamily/Winged helix DNA-binding domain"/>
    <property type="match status" value="1"/>
</dbReference>
<feature type="compositionally biased region" description="Gly residues" evidence="4">
    <location>
        <begin position="21"/>
        <end position="31"/>
    </location>
</feature>
<keyword evidence="3" id="KW-0804">Transcription</keyword>
<evidence type="ECO:0000256" key="3">
    <source>
        <dbReference type="ARBA" id="ARBA00023163"/>
    </source>
</evidence>
<evidence type="ECO:0000259" key="5">
    <source>
        <dbReference type="PROSITE" id="PS50043"/>
    </source>
</evidence>
<evidence type="ECO:0000256" key="1">
    <source>
        <dbReference type="ARBA" id="ARBA00023015"/>
    </source>
</evidence>
<keyword evidence="1" id="KW-0805">Transcription regulation</keyword>
<dbReference type="Proteomes" id="UP000009081">
    <property type="component" value="Plasmid megaplasmid"/>
</dbReference>
<dbReference type="SUPFAM" id="SSF75516">
    <property type="entry name" value="Pheromone-binding domain of LuxR-like quorum-sensing transcription factors"/>
    <property type="match status" value="1"/>
</dbReference>
<gene>
    <name evidence="6" type="ordered locus">MexAM1_META2p0955</name>
</gene>
<dbReference type="Pfam" id="PF00196">
    <property type="entry name" value="GerE"/>
    <property type="match status" value="1"/>
</dbReference>
<organism evidence="6 7">
    <name type="scientific">Methylorubrum extorquens (strain ATCC 14718 / DSM 1338 / JCM 2805 / NCIMB 9133 / AM1)</name>
    <name type="common">Methylobacterium extorquens</name>
    <dbReference type="NCBI Taxonomy" id="272630"/>
    <lineage>
        <taxon>Bacteria</taxon>
        <taxon>Pseudomonadati</taxon>
        <taxon>Pseudomonadota</taxon>
        <taxon>Alphaproteobacteria</taxon>
        <taxon>Hyphomicrobiales</taxon>
        <taxon>Methylobacteriaceae</taxon>
        <taxon>Methylorubrum</taxon>
    </lineage>
</organism>
<evidence type="ECO:0000256" key="2">
    <source>
        <dbReference type="ARBA" id="ARBA00023125"/>
    </source>
</evidence>
<dbReference type="EMBL" id="CP001511">
    <property type="protein sequence ID" value="ACS43749.1"/>
    <property type="molecule type" value="Genomic_DNA"/>
</dbReference>
<accession>C5B5L7</accession>
<dbReference type="KEGG" id="mea:Mex_2p0955"/>
<dbReference type="InterPro" id="IPR036388">
    <property type="entry name" value="WH-like_DNA-bd_sf"/>
</dbReference>
<dbReference type="SMART" id="SM00421">
    <property type="entry name" value="HTH_LUXR"/>
    <property type="match status" value="1"/>
</dbReference>
<protein>
    <recommendedName>
        <fullName evidence="5">HTH luxR-type domain-containing protein</fullName>
    </recommendedName>
</protein>
<dbReference type="PROSITE" id="PS50043">
    <property type="entry name" value="HTH_LUXR_2"/>
    <property type="match status" value="1"/>
</dbReference>
<proteinExistence type="predicted"/>
<keyword evidence="2" id="KW-0238">DNA-binding</keyword>
<dbReference type="Gene3D" id="3.30.450.80">
    <property type="entry name" value="Transcription factor LuxR-like, autoinducer-binding domain"/>
    <property type="match status" value="1"/>
</dbReference>
<dbReference type="PRINTS" id="PR00038">
    <property type="entry name" value="HTHLUXR"/>
</dbReference>
<geneLocation type="plasmid" evidence="6 7">
    <name>megaplasmid</name>
</geneLocation>
<dbReference type="InterPro" id="IPR005143">
    <property type="entry name" value="TF_LuxR_autoind-bd_dom"/>
</dbReference>
<dbReference type="GO" id="GO:0003677">
    <property type="term" value="F:DNA binding"/>
    <property type="evidence" value="ECO:0007669"/>
    <property type="project" value="UniProtKB-KW"/>
</dbReference>
<keyword evidence="6" id="KW-0614">Plasmid</keyword>
<reference evidence="6 7" key="1">
    <citation type="journal article" date="2009" name="PLoS ONE">
        <title>Methylobacterium genome sequences: a reference blueprint to investigate microbial metabolism of C1 compounds from natural and industrial sources.</title>
        <authorList>
            <person name="Vuilleumier S."/>
            <person name="Chistoserdova L."/>
            <person name="Lee M.-C."/>
            <person name="Bringel F."/>
            <person name="Lajus A."/>
            <person name="Zhou Y."/>
            <person name="Gourion B."/>
            <person name="Barbe V."/>
            <person name="Chang J."/>
            <person name="Cruveiller S."/>
            <person name="Dossat C."/>
            <person name="Gillett W."/>
            <person name="Gruffaz C."/>
            <person name="Haugen E."/>
            <person name="Hourcade E."/>
            <person name="Levy R."/>
            <person name="Mangenot S."/>
            <person name="Muller E."/>
            <person name="Nadalig T."/>
            <person name="Pagni M."/>
            <person name="Penny C."/>
            <person name="Peyraud R."/>
            <person name="Robinson D.G."/>
            <person name="Roche D."/>
            <person name="Rouy Z."/>
            <person name="Saenampechek C."/>
            <person name="Salvignol G."/>
            <person name="Vallenet D."/>
            <person name="Wu Z."/>
            <person name="Marx C.J."/>
            <person name="Vorholt J.A."/>
            <person name="Olson M.V."/>
            <person name="Kaul R."/>
            <person name="Weissenbach J."/>
            <person name="Medigue C."/>
            <person name="Lidstrom M.E."/>
        </authorList>
    </citation>
    <scope>NUCLEOTIDE SEQUENCE [LARGE SCALE GENOMIC DNA]</scope>
    <source>
        <strain evidence="7">ATCC 14718 / DSM 1338 / JCM 2805 / NCIMB 9133 / AM1</strain>
    </source>
</reference>
<dbReference type="HOGENOM" id="CLU_072786_1_0_5"/>
<dbReference type="InterPro" id="IPR016032">
    <property type="entry name" value="Sig_transdc_resp-reg_C-effctor"/>
</dbReference>
<dbReference type="SUPFAM" id="SSF46894">
    <property type="entry name" value="C-terminal effector domain of the bipartite response regulators"/>
    <property type="match status" value="1"/>
</dbReference>
<dbReference type="PANTHER" id="PTHR44688">
    <property type="entry name" value="DNA-BINDING TRANSCRIPTIONAL ACTIVATOR DEVR_DOSR"/>
    <property type="match status" value="1"/>
</dbReference>
<keyword evidence="7" id="KW-1185">Reference proteome</keyword>
<evidence type="ECO:0000313" key="6">
    <source>
        <dbReference type="EMBL" id="ACS43749.1"/>
    </source>
</evidence>
<dbReference type="PANTHER" id="PTHR44688:SF16">
    <property type="entry name" value="DNA-BINDING TRANSCRIPTIONAL ACTIVATOR DEVR_DOSR"/>
    <property type="match status" value="1"/>
</dbReference>
<dbReference type="AlphaFoldDB" id="C5B5L7"/>
<feature type="region of interest" description="Disordered" evidence="4">
    <location>
        <begin position="1"/>
        <end position="31"/>
    </location>
</feature>
<dbReference type="GO" id="GO:0006355">
    <property type="term" value="P:regulation of DNA-templated transcription"/>
    <property type="evidence" value="ECO:0007669"/>
    <property type="project" value="InterPro"/>
</dbReference>